<organism evidence="2 3">
    <name type="scientific">Lawsonibacter faecis</name>
    <dbReference type="NCBI Taxonomy" id="2763052"/>
    <lineage>
        <taxon>Bacteria</taxon>
        <taxon>Bacillati</taxon>
        <taxon>Bacillota</taxon>
        <taxon>Clostridia</taxon>
        <taxon>Eubacteriales</taxon>
        <taxon>Oscillospiraceae</taxon>
        <taxon>Lawsonibacter</taxon>
    </lineage>
</organism>
<evidence type="ECO:0000313" key="3">
    <source>
        <dbReference type="Proteomes" id="UP000607645"/>
    </source>
</evidence>
<comment type="caution">
    <text evidence="2">The sequence shown here is derived from an EMBL/GenBank/DDBJ whole genome shotgun (WGS) entry which is preliminary data.</text>
</comment>
<protein>
    <recommendedName>
        <fullName evidence="4">Alpha/beta hydrolase</fullName>
    </recommendedName>
</protein>
<dbReference type="Proteomes" id="UP000607645">
    <property type="component" value="Unassembled WGS sequence"/>
</dbReference>
<keyword evidence="1" id="KW-0732">Signal</keyword>
<evidence type="ECO:0008006" key="4">
    <source>
        <dbReference type="Google" id="ProtNLM"/>
    </source>
</evidence>
<dbReference type="SUPFAM" id="SSF53474">
    <property type="entry name" value="alpha/beta-Hydrolases"/>
    <property type="match status" value="1"/>
</dbReference>
<feature type="chain" id="PRO_5038722508" description="Alpha/beta hydrolase" evidence="1">
    <location>
        <begin position="21"/>
        <end position="494"/>
    </location>
</feature>
<gene>
    <name evidence="2" type="ORF">H8S62_14525</name>
</gene>
<dbReference type="InterPro" id="IPR029058">
    <property type="entry name" value="AB_hydrolase_fold"/>
</dbReference>
<dbReference type="PROSITE" id="PS51257">
    <property type="entry name" value="PROKAR_LIPOPROTEIN"/>
    <property type="match status" value="1"/>
</dbReference>
<dbReference type="AlphaFoldDB" id="A0A8J6JQ49"/>
<reference evidence="2" key="1">
    <citation type="submission" date="2020-08" db="EMBL/GenBank/DDBJ databases">
        <title>Genome public.</title>
        <authorList>
            <person name="Liu C."/>
            <person name="Sun Q."/>
        </authorList>
    </citation>
    <scope>NUCLEOTIDE SEQUENCE</scope>
    <source>
        <strain evidence="2">NSJ-52</strain>
    </source>
</reference>
<dbReference type="Gene3D" id="3.40.50.1820">
    <property type="entry name" value="alpha/beta hydrolase"/>
    <property type="match status" value="1"/>
</dbReference>
<sequence length="494" mass="52104">MRRYMPVCLLCLLLLLSACGGNRGGPAVVHDDPPVPAAAAAPKTTVDLDAAAWEGGRDGAAEIVSLEYDLGEAAVDGMTFRIRGRLSLPAAGERLPLVLVLHGNHDGKNPDARFYEGFAYLTEYLARRGLAAASLDIQSAYGQRDDDVRTAQIAGRQLNCFARANGGEDLFPLDLTGRLDLDSVILAGHSRGGDAALNLGCAWENAIGVCAVAPNLRVAEKDWRDIPAVILVPQMDGDVDTLDGYAYLRPRWDDGLKSPTGLTLLEGANHNFFNASLSEDDAACGSGAALTPREQQDFLCRYLADFCEAAAGKGALLDAAGPAPGRRYGQAVRELWLSGDTALLSDSGKAAAASDGCRTRRITADSRSTDIAIPLSWGTDHALTFWEGVWERGGGAMDLPLKQGDLNGFDTLALDLAVMEQADNLTLVLTDSAGGSAGVRLSAPEPALGGSGYTLFSQIRVPLSLFTEVDLGSVVRCSLTADGGRVWVSAAWGR</sequence>
<name>A0A8J6JQ49_9FIRM</name>
<evidence type="ECO:0000313" key="2">
    <source>
        <dbReference type="EMBL" id="MBC5738225.1"/>
    </source>
</evidence>
<feature type="signal peptide" evidence="1">
    <location>
        <begin position="1"/>
        <end position="20"/>
    </location>
</feature>
<proteinExistence type="predicted"/>
<dbReference type="EMBL" id="JACOPQ010000013">
    <property type="protein sequence ID" value="MBC5738225.1"/>
    <property type="molecule type" value="Genomic_DNA"/>
</dbReference>
<dbReference type="RefSeq" id="WP_186920001.1">
    <property type="nucleotide sequence ID" value="NZ_JACOPQ010000013.1"/>
</dbReference>
<accession>A0A8J6JQ49</accession>
<evidence type="ECO:0000256" key="1">
    <source>
        <dbReference type="SAM" id="SignalP"/>
    </source>
</evidence>
<keyword evidence="3" id="KW-1185">Reference proteome</keyword>